<dbReference type="AlphaFoldDB" id="A0A4C1WXZ2"/>
<organism evidence="1 2">
    <name type="scientific">Eumeta variegata</name>
    <name type="common">Bagworm moth</name>
    <name type="synonym">Eumeta japonica</name>
    <dbReference type="NCBI Taxonomy" id="151549"/>
    <lineage>
        <taxon>Eukaryota</taxon>
        <taxon>Metazoa</taxon>
        <taxon>Ecdysozoa</taxon>
        <taxon>Arthropoda</taxon>
        <taxon>Hexapoda</taxon>
        <taxon>Insecta</taxon>
        <taxon>Pterygota</taxon>
        <taxon>Neoptera</taxon>
        <taxon>Endopterygota</taxon>
        <taxon>Lepidoptera</taxon>
        <taxon>Glossata</taxon>
        <taxon>Ditrysia</taxon>
        <taxon>Tineoidea</taxon>
        <taxon>Psychidae</taxon>
        <taxon>Oiketicinae</taxon>
        <taxon>Eumeta</taxon>
    </lineage>
</organism>
<keyword evidence="2" id="KW-1185">Reference proteome</keyword>
<comment type="caution">
    <text evidence="1">The sequence shown here is derived from an EMBL/GenBank/DDBJ whole genome shotgun (WGS) entry which is preliminary data.</text>
</comment>
<dbReference type="Proteomes" id="UP000299102">
    <property type="component" value="Unassembled WGS sequence"/>
</dbReference>
<accession>A0A4C1WXZ2</accession>
<sequence>MPIAKRFSLAGRKRSGRKTSASRAAYNIAGSQHKHFTSSAGTAARHAMNHEYFMEDCRACGTRIKIIVRLEMLPPAENGVAMSKIWTLSPSRNWLEDSATSGRIKYIGSQCPNLTHFRCHCRDKWRDEASATLSSVSAYPLSGHGSCKQRAETREETEFFFHFGERRNSWPGASYRCD</sequence>
<protein>
    <submittedName>
        <fullName evidence="1">Uncharacterized protein</fullName>
    </submittedName>
</protein>
<gene>
    <name evidence="1" type="ORF">EVAR_11648_1</name>
</gene>
<dbReference type="EMBL" id="BGZK01000656">
    <property type="protein sequence ID" value="GBP54895.1"/>
    <property type="molecule type" value="Genomic_DNA"/>
</dbReference>
<proteinExistence type="predicted"/>
<evidence type="ECO:0000313" key="1">
    <source>
        <dbReference type="EMBL" id="GBP54895.1"/>
    </source>
</evidence>
<name>A0A4C1WXZ2_EUMVA</name>
<evidence type="ECO:0000313" key="2">
    <source>
        <dbReference type="Proteomes" id="UP000299102"/>
    </source>
</evidence>
<reference evidence="1 2" key="1">
    <citation type="journal article" date="2019" name="Commun. Biol.">
        <title>The bagworm genome reveals a unique fibroin gene that provides high tensile strength.</title>
        <authorList>
            <person name="Kono N."/>
            <person name="Nakamura H."/>
            <person name="Ohtoshi R."/>
            <person name="Tomita M."/>
            <person name="Numata K."/>
            <person name="Arakawa K."/>
        </authorList>
    </citation>
    <scope>NUCLEOTIDE SEQUENCE [LARGE SCALE GENOMIC DNA]</scope>
</reference>